<dbReference type="RefSeq" id="WP_132597880.1">
    <property type="nucleotide sequence ID" value="NZ_SMKO01000079.1"/>
</dbReference>
<proteinExistence type="predicted"/>
<keyword evidence="2" id="KW-1185">Reference proteome</keyword>
<gene>
    <name evidence="1" type="ORF">E1292_26300</name>
</gene>
<sequence>MPDFLSWQRPAMFALAAEPGPASAPRLTATLPLTFHDELGDVRAAAGFLLAGPGDVALLSAGQIIGRRPHPGCADADSTMMPHIELAAADMPWRYSRVAHAPGIATVRPWLVLVVGSSQEVHRLPDGRVRLTGAELFGQHPLKRSYRWAHVHRTPGRTFSRVLSPRMLEPGREYTAALVPAWRILPDQTLADSWDTGTASVTLPSFDSWSFRTTADAGDFATVAGRLEPLSQDESALLEQNQFGRAQVTVGPLATPPPGTTLPETRLSAGAALVAVTAPEIDPLPPDVAAAVEERTLHQVRNGRWVLTLPRYDVPWHPGPVDAEPWTWPPPGDDVVSDGWRRQLRVDPRHRGAAGLGAWIAIAWQDRITDAAVRQAGAVAAAAQRIRHLVFGLRAAGSLWRRRLPDAPLAKLAVLSPLLARMPVAGGGSALEAITGRTPALVPALFSSAAKRMLRRRGPLHRAAQPGATALAELIEAANGCPEGQRLPEAEQQIADAVAAPDQELISRLRSRAAHILTEFYDNADMAGALAESLPAEELLDLARQPRPEENCRPLSDLDAVADSIAAGVDPTTPQPAAVRRVLGTLRGLREPLLAEPDIAPELDIPLWRFLADNAPDWLLPGSDGIPPDRVLAVQSNPAFVEAVLLGANAQTLGELRWRNVPITSRWTPLRRFWQRIDVAQGSAATDIGPVVALGSGQPLWPYGSELGDPTHQADPGRGAELVIVLHTELFRRYPATAAYLAPNAGGRTDWSQVPDVDSGGTHREYPTFSGRLTPDLVFFGYDVPPAAGEDHWLVLEEPPPGYRFRRPDDDDSPDGATYAQSTFASPTRVFLGNLL</sequence>
<evidence type="ECO:0000313" key="2">
    <source>
        <dbReference type="Proteomes" id="UP000295258"/>
    </source>
</evidence>
<accession>A0A4R4VCQ8</accession>
<organism evidence="1 2">
    <name type="scientific">Nonomuraea deserti</name>
    <dbReference type="NCBI Taxonomy" id="1848322"/>
    <lineage>
        <taxon>Bacteria</taxon>
        <taxon>Bacillati</taxon>
        <taxon>Actinomycetota</taxon>
        <taxon>Actinomycetes</taxon>
        <taxon>Streptosporangiales</taxon>
        <taxon>Streptosporangiaceae</taxon>
        <taxon>Nonomuraea</taxon>
    </lineage>
</organism>
<evidence type="ECO:0000313" key="1">
    <source>
        <dbReference type="EMBL" id="TDD01327.1"/>
    </source>
</evidence>
<comment type="caution">
    <text evidence="1">The sequence shown here is derived from an EMBL/GenBank/DDBJ whole genome shotgun (WGS) entry which is preliminary data.</text>
</comment>
<name>A0A4R4VCQ8_9ACTN</name>
<dbReference type="Proteomes" id="UP000295258">
    <property type="component" value="Unassembled WGS sequence"/>
</dbReference>
<reference evidence="1 2" key="1">
    <citation type="submission" date="2019-03" db="EMBL/GenBank/DDBJ databases">
        <title>Draft genome sequences of novel Actinobacteria.</title>
        <authorList>
            <person name="Sahin N."/>
            <person name="Ay H."/>
            <person name="Saygin H."/>
        </authorList>
    </citation>
    <scope>NUCLEOTIDE SEQUENCE [LARGE SCALE GENOMIC DNA]</scope>
    <source>
        <strain evidence="1 2">KC310</strain>
    </source>
</reference>
<dbReference type="EMBL" id="SMKO01000079">
    <property type="protein sequence ID" value="TDD01327.1"/>
    <property type="molecule type" value="Genomic_DNA"/>
</dbReference>
<dbReference type="AlphaFoldDB" id="A0A4R4VCQ8"/>
<protein>
    <submittedName>
        <fullName evidence="1">Uncharacterized protein</fullName>
    </submittedName>
</protein>